<dbReference type="OrthoDB" id="10549967at2759"/>
<reference evidence="2 3" key="1">
    <citation type="submission" date="2015-01" db="EMBL/GenBank/DDBJ databases">
        <title>Evolution of Trichinella species and genotypes.</title>
        <authorList>
            <person name="Korhonen P.K."/>
            <person name="Edoardo P."/>
            <person name="Giuseppe L.R."/>
            <person name="Gasser R.B."/>
        </authorList>
    </citation>
    <scope>NUCLEOTIDE SEQUENCE [LARGE SCALE GENOMIC DNA]</scope>
    <source>
        <strain evidence="2">ISS1029</strain>
    </source>
</reference>
<sequence length="139" mass="15831">MSEGCVHVEDVELTNIKMKLHAIGEIRKRIFDVILANLYRRGEKRMHRQTLLAFSIGAKIDSNLRAQSTIIISFEFMKAKKYLHLISIAIELLKIAIVVVVVVVVVVVERVIVFLVALCKTGIPFLFNKFRLLLIIMKG</sequence>
<keyword evidence="1" id="KW-1133">Transmembrane helix</keyword>
<comment type="caution">
    <text evidence="2">The sequence shown here is derived from an EMBL/GenBank/DDBJ whole genome shotgun (WGS) entry which is preliminary data.</text>
</comment>
<evidence type="ECO:0000313" key="3">
    <source>
        <dbReference type="Proteomes" id="UP000055024"/>
    </source>
</evidence>
<organism evidence="2 3">
    <name type="scientific">Trichinella zimbabwensis</name>
    <dbReference type="NCBI Taxonomy" id="268475"/>
    <lineage>
        <taxon>Eukaryota</taxon>
        <taxon>Metazoa</taxon>
        <taxon>Ecdysozoa</taxon>
        <taxon>Nematoda</taxon>
        <taxon>Enoplea</taxon>
        <taxon>Dorylaimia</taxon>
        <taxon>Trichinellida</taxon>
        <taxon>Trichinellidae</taxon>
        <taxon>Trichinella</taxon>
    </lineage>
</organism>
<keyword evidence="1" id="KW-0812">Transmembrane</keyword>
<evidence type="ECO:0000256" key="1">
    <source>
        <dbReference type="SAM" id="Phobius"/>
    </source>
</evidence>
<protein>
    <submittedName>
        <fullName evidence="2">Uncharacterized protein</fullName>
    </submittedName>
</protein>
<feature type="transmembrane region" description="Helical" evidence="1">
    <location>
        <begin position="111"/>
        <end position="128"/>
    </location>
</feature>
<keyword evidence="3" id="KW-1185">Reference proteome</keyword>
<dbReference type="AlphaFoldDB" id="A0A0V1H342"/>
<name>A0A0V1H342_9BILA</name>
<evidence type="ECO:0000313" key="2">
    <source>
        <dbReference type="EMBL" id="KRZ04940.1"/>
    </source>
</evidence>
<gene>
    <name evidence="2" type="ORF">T11_4883</name>
</gene>
<keyword evidence="1" id="KW-0472">Membrane</keyword>
<dbReference type="Proteomes" id="UP000055024">
    <property type="component" value="Unassembled WGS sequence"/>
</dbReference>
<feature type="transmembrane region" description="Helical" evidence="1">
    <location>
        <begin position="82"/>
        <end position="105"/>
    </location>
</feature>
<accession>A0A0V1H342</accession>
<proteinExistence type="predicted"/>
<dbReference type="EMBL" id="JYDP01000150">
    <property type="protein sequence ID" value="KRZ04940.1"/>
    <property type="molecule type" value="Genomic_DNA"/>
</dbReference>